<dbReference type="Gene3D" id="3.40.50.720">
    <property type="entry name" value="NAD(P)-binding Rossmann-like Domain"/>
    <property type="match status" value="1"/>
</dbReference>
<keyword evidence="2" id="KW-0284">Flavonoid biosynthesis</keyword>
<evidence type="ECO:0000256" key="3">
    <source>
        <dbReference type="ARBA" id="ARBA00023445"/>
    </source>
</evidence>
<comment type="similarity">
    <text evidence="3">Belongs to the NAD(P)-dependent epimerase/dehydratase family. Dihydroflavonol-4-reductase subfamily.</text>
</comment>
<evidence type="ECO:0000256" key="2">
    <source>
        <dbReference type="ARBA" id="ARBA00023241"/>
    </source>
</evidence>
<feature type="compositionally biased region" description="Gly residues" evidence="9">
    <location>
        <begin position="316"/>
        <end position="327"/>
    </location>
</feature>
<keyword evidence="12" id="KW-1185">Reference proteome</keyword>
<dbReference type="Pfam" id="PF01370">
    <property type="entry name" value="Epimerase"/>
    <property type="match status" value="1"/>
</dbReference>
<keyword evidence="1" id="KW-0560">Oxidoreductase</keyword>
<feature type="region of interest" description="Disordered" evidence="9">
    <location>
        <begin position="283"/>
        <end position="331"/>
    </location>
</feature>
<evidence type="ECO:0000256" key="1">
    <source>
        <dbReference type="ARBA" id="ARBA00023002"/>
    </source>
</evidence>
<feature type="compositionally biased region" description="Low complexity" evidence="9">
    <location>
        <begin position="283"/>
        <end position="303"/>
    </location>
</feature>
<accession>A0ABQ5RPP3</accession>
<reference evidence="11 12" key="1">
    <citation type="journal article" date="2023" name="IScience">
        <title>Expanded male sex-determining region conserved during the evolution of homothallism in the green alga Volvox.</title>
        <authorList>
            <person name="Yamamoto K."/>
            <person name="Matsuzaki R."/>
            <person name="Mahakham W."/>
            <person name="Heman W."/>
            <person name="Sekimoto H."/>
            <person name="Kawachi M."/>
            <person name="Minakuchi Y."/>
            <person name="Toyoda A."/>
            <person name="Nozaki H."/>
        </authorList>
    </citation>
    <scope>NUCLEOTIDE SEQUENCE [LARGE SCALE GENOMIC DNA]</scope>
    <source>
        <strain evidence="11 12">NIES-4468</strain>
    </source>
</reference>
<dbReference type="PANTHER" id="PTHR10366:SF564">
    <property type="entry name" value="STEROL-4-ALPHA-CARBOXYLATE 3-DEHYDROGENASE, DECARBOXYLATING"/>
    <property type="match status" value="1"/>
</dbReference>
<sequence>ACSGAVRERGPQKSIVVERSFPPITRFGGVKEALVPMVGALWERMVEDAGLNRRAPAKLLLTWRQGYGAPKTKSSDLSVQALQALKAAAGGAPAAAAPREVGTSASRPGAVGRDGCCGTSDAIALSGPGALAAAAPAPHTANLAPGNNLVSGSSAAGGRWMEPGAVSSAAYQGCRALLEGTAAIFKLGVGNQRSGMQITRLAVAVSYGAVDPTEAVVGQRSISAFTEQLQPQHHHLDKRQRGAAAVPLPNPAAANITPASSVRPAAAAATMLVAQIATSPTVAVANPPTASPASPSLSPARTSGEAQPGPLPQETGLGGGGGGGAGPADGAWDGPVVWAEEMGTSDGYDETNDHVLDFPFAKISKATKHCFRSSTGNSVRQIVKMEGRTVLLTGVTGYVGSELARQLLEARAHLRCPVRCQLNSPRLSSLKRAFDTLPGTITFVDADIRSEDAIAQAAAGCEYVFHVASPFLISAEDPARDIVAPAVEGTASVLRGAARHKGNPLKRIVVTSSVCAIHDCNAKQEPRAGPGKPYTEEDWNGVSTVEAEPYWVSKVEAERLAWRLADELGLELVTVLPNFVMGPVVAAEAANGISVSFFRGFVEARNGADPRPPPSGSWVFTDVRDVAAAHVLAALTPAAAGRRYIVSQPRTLSAKSVTDILKANVPQLGLLPDGDNGSEEERIDASRVVRELGLHYTPLENTLTDMAESLIKLGLAVPAAATSAAVAAQS</sequence>
<evidence type="ECO:0000313" key="11">
    <source>
        <dbReference type="EMBL" id="GLI59532.1"/>
    </source>
</evidence>
<dbReference type="EMBL" id="BSDZ01000004">
    <property type="protein sequence ID" value="GLI59532.1"/>
    <property type="molecule type" value="Genomic_DNA"/>
</dbReference>
<dbReference type="InterPro" id="IPR036291">
    <property type="entry name" value="NAD(P)-bd_dom_sf"/>
</dbReference>
<name>A0ABQ5RPP3_9CHLO</name>
<dbReference type="Proteomes" id="UP001165090">
    <property type="component" value="Unassembled WGS sequence"/>
</dbReference>
<dbReference type="SUPFAM" id="SSF51735">
    <property type="entry name" value="NAD(P)-binding Rossmann-fold domains"/>
    <property type="match status" value="1"/>
</dbReference>
<protein>
    <recommendedName>
        <fullName evidence="6">Flavanone 4-reductase</fullName>
        <ecNumber evidence="5">1.1.1.219</ecNumber>
        <ecNumber evidence="4">1.1.1.234</ecNumber>
    </recommendedName>
</protein>
<evidence type="ECO:0000256" key="9">
    <source>
        <dbReference type="SAM" id="MobiDB-lite"/>
    </source>
</evidence>
<evidence type="ECO:0000256" key="5">
    <source>
        <dbReference type="ARBA" id="ARBA00039057"/>
    </source>
</evidence>
<gene>
    <name evidence="11" type="ORF">VaNZ11_001425</name>
</gene>
<evidence type="ECO:0000256" key="7">
    <source>
        <dbReference type="ARBA" id="ARBA00048870"/>
    </source>
</evidence>
<dbReference type="EC" id="1.1.1.219" evidence="5"/>
<feature type="non-terminal residue" evidence="11">
    <location>
        <position position="1"/>
    </location>
</feature>
<organism evidence="11 12">
    <name type="scientific">Volvox africanus</name>
    <dbReference type="NCBI Taxonomy" id="51714"/>
    <lineage>
        <taxon>Eukaryota</taxon>
        <taxon>Viridiplantae</taxon>
        <taxon>Chlorophyta</taxon>
        <taxon>core chlorophytes</taxon>
        <taxon>Chlorophyceae</taxon>
        <taxon>CS clade</taxon>
        <taxon>Chlamydomonadales</taxon>
        <taxon>Volvocaceae</taxon>
        <taxon>Volvox</taxon>
    </lineage>
</organism>
<feature type="domain" description="NAD-dependent epimerase/dehydratase" evidence="10">
    <location>
        <begin position="390"/>
        <end position="644"/>
    </location>
</feature>
<dbReference type="PANTHER" id="PTHR10366">
    <property type="entry name" value="NAD DEPENDENT EPIMERASE/DEHYDRATASE"/>
    <property type="match status" value="1"/>
</dbReference>
<evidence type="ECO:0000256" key="4">
    <source>
        <dbReference type="ARBA" id="ARBA00039055"/>
    </source>
</evidence>
<comment type="catalytic activity">
    <reaction evidence="8">
        <text>a (2R,3S,4S)-leucoanthocyanidin + NADP(+) = a (2R,3R)-dihydroflavonol + NADPH + H(+)</text>
        <dbReference type="Rhea" id="RHEA:54444"/>
        <dbReference type="ChEBI" id="CHEBI:15378"/>
        <dbReference type="ChEBI" id="CHEBI:57783"/>
        <dbReference type="ChEBI" id="CHEBI:58349"/>
        <dbReference type="ChEBI" id="CHEBI:138176"/>
        <dbReference type="ChEBI" id="CHEBI:138188"/>
        <dbReference type="EC" id="1.1.1.219"/>
    </reaction>
</comment>
<evidence type="ECO:0000313" key="12">
    <source>
        <dbReference type="Proteomes" id="UP001165090"/>
    </source>
</evidence>
<evidence type="ECO:0000256" key="8">
    <source>
        <dbReference type="ARBA" id="ARBA00049132"/>
    </source>
</evidence>
<comment type="catalytic activity">
    <reaction evidence="7">
        <text>(2S)-flavan-4-ol + NADP(+) = (2S)-flavanone + NADPH + H(+)</text>
        <dbReference type="Rhea" id="RHEA:11228"/>
        <dbReference type="ChEBI" id="CHEBI:15378"/>
        <dbReference type="ChEBI" id="CHEBI:15605"/>
        <dbReference type="ChEBI" id="CHEBI:15606"/>
        <dbReference type="ChEBI" id="CHEBI:57783"/>
        <dbReference type="ChEBI" id="CHEBI:58349"/>
        <dbReference type="EC" id="1.1.1.234"/>
    </reaction>
</comment>
<dbReference type="InterPro" id="IPR050425">
    <property type="entry name" value="NAD(P)_dehydrat-like"/>
</dbReference>
<evidence type="ECO:0000256" key="6">
    <source>
        <dbReference type="ARBA" id="ARBA00042087"/>
    </source>
</evidence>
<evidence type="ECO:0000259" key="10">
    <source>
        <dbReference type="Pfam" id="PF01370"/>
    </source>
</evidence>
<proteinExistence type="inferred from homology"/>
<dbReference type="InterPro" id="IPR001509">
    <property type="entry name" value="Epimerase_deHydtase"/>
</dbReference>
<comment type="caution">
    <text evidence="11">The sequence shown here is derived from an EMBL/GenBank/DDBJ whole genome shotgun (WGS) entry which is preliminary data.</text>
</comment>
<dbReference type="EC" id="1.1.1.234" evidence="4"/>